<protein>
    <submittedName>
        <fullName evidence="1">Uncharacterized protein</fullName>
    </submittedName>
</protein>
<dbReference type="EMBL" id="GBRH01244838">
    <property type="protein sequence ID" value="JAD53057.1"/>
    <property type="molecule type" value="Transcribed_RNA"/>
</dbReference>
<sequence>MLNATVLLGIMIINPHSCRRLWKVTV</sequence>
<reference evidence="1" key="2">
    <citation type="journal article" date="2015" name="Data Brief">
        <title>Shoot transcriptome of the giant reed, Arundo donax.</title>
        <authorList>
            <person name="Barrero R.A."/>
            <person name="Guerrero F.D."/>
            <person name="Moolhuijzen P."/>
            <person name="Goolsby J.A."/>
            <person name="Tidwell J."/>
            <person name="Bellgard S.E."/>
            <person name="Bellgard M.I."/>
        </authorList>
    </citation>
    <scope>NUCLEOTIDE SEQUENCE</scope>
    <source>
        <tissue evidence="1">Shoot tissue taken approximately 20 cm above the soil surface</tissue>
    </source>
</reference>
<reference evidence="1" key="1">
    <citation type="submission" date="2014-09" db="EMBL/GenBank/DDBJ databases">
        <authorList>
            <person name="Magalhaes I.L.F."/>
            <person name="Oliveira U."/>
            <person name="Santos F.R."/>
            <person name="Vidigal T.H.D.A."/>
            <person name="Brescovit A.D."/>
            <person name="Santos A.J."/>
        </authorList>
    </citation>
    <scope>NUCLEOTIDE SEQUENCE</scope>
    <source>
        <tissue evidence="1">Shoot tissue taken approximately 20 cm above the soil surface</tissue>
    </source>
</reference>
<organism evidence="1">
    <name type="scientific">Arundo donax</name>
    <name type="common">Giant reed</name>
    <name type="synonym">Donax arundinaceus</name>
    <dbReference type="NCBI Taxonomy" id="35708"/>
    <lineage>
        <taxon>Eukaryota</taxon>
        <taxon>Viridiplantae</taxon>
        <taxon>Streptophyta</taxon>
        <taxon>Embryophyta</taxon>
        <taxon>Tracheophyta</taxon>
        <taxon>Spermatophyta</taxon>
        <taxon>Magnoliopsida</taxon>
        <taxon>Liliopsida</taxon>
        <taxon>Poales</taxon>
        <taxon>Poaceae</taxon>
        <taxon>PACMAD clade</taxon>
        <taxon>Arundinoideae</taxon>
        <taxon>Arundineae</taxon>
        <taxon>Arundo</taxon>
    </lineage>
</organism>
<name>A0A0A9B165_ARUDO</name>
<proteinExistence type="predicted"/>
<evidence type="ECO:0000313" key="1">
    <source>
        <dbReference type="EMBL" id="JAD53057.1"/>
    </source>
</evidence>
<dbReference type="AlphaFoldDB" id="A0A0A9B165"/>
<accession>A0A0A9B165</accession>